<comment type="function">
    <text evidence="1">Involved in the import of queuosine (Q) precursors, required for Q precursor salvage.</text>
</comment>
<feature type="transmembrane region" description="Helical" evidence="1">
    <location>
        <begin position="31"/>
        <end position="53"/>
    </location>
</feature>
<dbReference type="InterPro" id="IPR003744">
    <property type="entry name" value="YhhQ"/>
</dbReference>
<dbReference type="PANTHER" id="PTHR34300:SF2">
    <property type="entry name" value="QUEUOSINE PRECURSOR TRANSPORTER-RELATED"/>
    <property type="match status" value="1"/>
</dbReference>
<reference evidence="2 3" key="1">
    <citation type="journal article" date="2016" name="Nat. Commun.">
        <title>Thousands of microbial genomes shed light on interconnected biogeochemical processes in an aquifer system.</title>
        <authorList>
            <person name="Anantharaman K."/>
            <person name="Brown C.T."/>
            <person name="Hug L.A."/>
            <person name="Sharon I."/>
            <person name="Castelle C.J."/>
            <person name="Probst A.J."/>
            <person name="Thomas B.C."/>
            <person name="Singh A."/>
            <person name="Wilkins M.J."/>
            <person name="Karaoz U."/>
            <person name="Brodie E.L."/>
            <person name="Williams K.H."/>
            <person name="Hubbard S.S."/>
            <person name="Banfield J.F."/>
        </authorList>
    </citation>
    <scope>NUCLEOTIDE SEQUENCE [LARGE SCALE GENOMIC DNA]</scope>
</reference>
<name>A0A1G2RET3_9BACT</name>
<dbReference type="NCBIfam" id="TIGR00697">
    <property type="entry name" value="queuosine precursor transporter"/>
    <property type="match status" value="1"/>
</dbReference>
<feature type="transmembrane region" description="Helical" evidence="1">
    <location>
        <begin position="139"/>
        <end position="163"/>
    </location>
</feature>
<keyword evidence="1" id="KW-1133">Transmembrane helix</keyword>
<keyword evidence="1" id="KW-0472">Membrane</keyword>
<dbReference type="Proteomes" id="UP000178613">
    <property type="component" value="Unassembled WGS sequence"/>
</dbReference>
<evidence type="ECO:0000313" key="2">
    <source>
        <dbReference type="EMBL" id="OHA70782.1"/>
    </source>
</evidence>
<accession>A0A1G2RET3</accession>
<comment type="caution">
    <text evidence="2">The sequence shown here is derived from an EMBL/GenBank/DDBJ whole genome shotgun (WGS) entry which is preliminary data.</text>
</comment>
<dbReference type="HAMAP" id="MF_02088">
    <property type="entry name" value="Q_prec_transport"/>
    <property type="match status" value="1"/>
</dbReference>
<evidence type="ECO:0000313" key="3">
    <source>
        <dbReference type="Proteomes" id="UP000178613"/>
    </source>
</evidence>
<dbReference type="EMBL" id="MHUB01000017">
    <property type="protein sequence ID" value="OHA70782.1"/>
    <property type="molecule type" value="Genomic_DNA"/>
</dbReference>
<keyword evidence="1" id="KW-0813">Transport</keyword>
<gene>
    <name evidence="2" type="ORF">A3D64_01815</name>
</gene>
<evidence type="ECO:0000256" key="1">
    <source>
        <dbReference type="HAMAP-Rule" id="MF_02088"/>
    </source>
</evidence>
<feature type="transmembrane region" description="Helical" evidence="1">
    <location>
        <begin position="65"/>
        <end position="86"/>
    </location>
</feature>
<feature type="transmembrane region" description="Helical" evidence="1">
    <location>
        <begin position="98"/>
        <end position="118"/>
    </location>
</feature>
<dbReference type="GO" id="GO:0022857">
    <property type="term" value="F:transmembrane transporter activity"/>
    <property type="evidence" value="ECO:0007669"/>
    <property type="project" value="UniProtKB-UniRule"/>
</dbReference>
<keyword evidence="1" id="KW-1003">Cell membrane</keyword>
<organism evidence="2 3">
    <name type="scientific">Candidatus Wildermuthbacteria bacterium RIFCSPHIGHO2_02_FULL_49_9</name>
    <dbReference type="NCBI Taxonomy" id="1802456"/>
    <lineage>
        <taxon>Bacteria</taxon>
        <taxon>Candidatus Wildermuthiibacteriota</taxon>
    </lineage>
</organism>
<feature type="transmembrane region" description="Helical" evidence="1">
    <location>
        <begin position="183"/>
        <end position="204"/>
    </location>
</feature>
<feature type="transmembrane region" description="Helical" evidence="1">
    <location>
        <begin position="7"/>
        <end position="25"/>
    </location>
</feature>
<keyword evidence="1" id="KW-0812">Transmembrane</keyword>
<dbReference type="AlphaFoldDB" id="A0A1G2RET3"/>
<sequence length="208" mass="23594">MANDTKLNILFGLFVGLLIGMNLLGSKIIGFLGLSTSVAIFLVPFTFLITDIVSEVKGERMARQFLLAGVAALLMILVVTSVFVVLEPHARYAHNDSYVTVFGVSLRIMVASIIALVLSQYHDIWAFEFWRRKTHGRFLWFRNNASTMVSQAIDTLLFMFIAFWHVAPQFDSLFILQLALPYYLLKILFAGLDTPLVYLGVRLLREKR</sequence>
<protein>
    <recommendedName>
        <fullName evidence="1">Probable queuosine precursor transporter</fullName>
        <shortName evidence="1">Q precursor transporter</shortName>
    </recommendedName>
</protein>
<comment type="similarity">
    <text evidence="1">Belongs to the vitamin uptake transporter (VUT/ECF) (TC 2.A.88) family. Q precursor transporter subfamily.</text>
</comment>
<proteinExistence type="inferred from homology"/>
<dbReference type="Pfam" id="PF02592">
    <property type="entry name" value="Vut_1"/>
    <property type="match status" value="1"/>
</dbReference>
<dbReference type="PANTHER" id="PTHR34300">
    <property type="entry name" value="QUEUOSINE PRECURSOR TRANSPORTER-RELATED"/>
    <property type="match status" value="1"/>
</dbReference>
<comment type="subcellular location">
    <subcellularLocation>
        <location evidence="1">Cell membrane</location>
        <topology evidence="1">Multi-pass membrane protein</topology>
    </subcellularLocation>
</comment>
<dbReference type="GO" id="GO:0005886">
    <property type="term" value="C:plasma membrane"/>
    <property type="evidence" value="ECO:0007669"/>
    <property type="project" value="UniProtKB-SubCell"/>
</dbReference>